<dbReference type="GO" id="GO:0005737">
    <property type="term" value="C:cytoplasm"/>
    <property type="evidence" value="ECO:0007669"/>
    <property type="project" value="TreeGrafter"/>
</dbReference>
<evidence type="ECO:0000313" key="7">
    <source>
        <dbReference type="EMBL" id="CDO72301.1"/>
    </source>
</evidence>
<evidence type="ECO:0000256" key="1">
    <source>
        <dbReference type="ARBA" id="ARBA00008601"/>
    </source>
</evidence>
<dbReference type="InterPro" id="IPR029021">
    <property type="entry name" value="Prot-tyrosine_phosphatase-like"/>
</dbReference>
<evidence type="ECO:0000313" key="8">
    <source>
        <dbReference type="Proteomes" id="UP000029665"/>
    </source>
</evidence>
<feature type="domain" description="Tyrosine specific protein phosphatases" evidence="6">
    <location>
        <begin position="95"/>
        <end position="152"/>
    </location>
</feature>
<evidence type="ECO:0000256" key="3">
    <source>
        <dbReference type="ARBA" id="ARBA00022801"/>
    </source>
</evidence>
<dbReference type="PROSITE" id="PS50054">
    <property type="entry name" value="TYR_PHOSPHATASE_DUAL"/>
    <property type="match status" value="1"/>
</dbReference>
<dbReference type="SMART" id="SM00195">
    <property type="entry name" value="DSPc"/>
    <property type="match status" value="1"/>
</dbReference>
<dbReference type="OMA" id="TVRWIDD"/>
<dbReference type="PANTHER" id="PTHR10159:SF519">
    <property type="entry name" value="DUAL SPECIFICITY PROTEIN PHOSPHATASE MPK3"/>
    <property type="match status" value="1"/>
</dbReference>
<dbReference type="PANTHER" id="PTHR10159">
    <property type="entry name" value="DUAL SPECIFICITY PROTEIN PHOSPHATASE"/>
    <property type="match status" value="1"/>
</dbReference>
<dbReference type="GO" id="GO:0017017">
    <property type="term" value="F:MAP kinase tyrosine/serine/threonine phosphatase activity"/>
    <property type="evidence" value="ECO:0007669"/>
    <property type="project" value="TreeGrafter"/>
</dbReference>
<comment type="caution">
    <text evidence="7">The sequence shown here is derived from an EMBL/GenBank/DDBJ whole genome shotgun (WGS) entry which is preliminary data.</text>
</comment>
<comment type="similarity">
    <text evidence="1">Belongs to the protein-tyrosine phosphatase family. Non-receptor class dual specificity subfamily.</text>
</comment>
<name>A0A060SDP9_PYCCI</name>
<dbReference type="InterPro" id="IPR016130">
    <property type="entry name" value="Tyr_Pase_AS"/>
</dbReference>
<dbReference type="HOGENOM" id="CLU_027074_11_1_1"/>
<evidence type="ECO:0000256" key="4">
    <source>
        <dbReference type="ARBA" id="ARBA00022912"/>
    </source>
</evidence>
<protein>
    <recommendedName>
        <fullName evidence="2">protein-tyrosine-phosphatase</fullName>
        <ecNumber evidence="2">3.1.3.48</ecNumber>
    </recommendedName>
</protein>
<feature type="domain" description="Tyrosine-protein phosphatase" evidence="5">
    <location>
        <begin position="26"/>
        <end position="174"/>
    </location>
</feature>
<dbReference type="STRING" id="5643.A0A060SDP9"/>
<dbReference type="GO" id="GO:0043409">
    <property type="term" value="P:negative regulation of MAPK cascade"/>
    <property type="evidence" value="ECO:0007669"/>
    <property type="project" value="TreeGrafter"/>
</dbReference>
<evidence type="ECO:0000259" key="6">
    <source>
        <dbReference type="PROSITE" id="PS50056"/>
    </source>
</evidence>
<dbReference type="GO" id="GO:0008330">
    <property type="term" value="F:protein tyrosine/threonine phosphatase activity"/>
    <property type="evidence" value="ECO:0007669"/>
    <property type="project" value="TreeGrafter"/>
</dbReference>
<dbReference type="Pfam" id="PF00782">
    <property type="entry name" value="DSPc"/>
    <property type="match status" value="1"/>
</dbReference>
<dbReference type="SUPFAM" id="SSF52799">
    <property type="entry name" value="(Phosphotyrosine protein) phosphatases II"/>
    <property type="match status" value="1"/>
</dbReference>
<dbReference type="OrthoDB" id="273181at2759"/>
<dbReference type="PROSITE" id="PS50056">
    <property type="entry name" value="TYR_PHOSPHATASE_2"/>
    <property type="match status" value="1"/>
</dbReference>
<sequence>MIRFDNLPPEVMQAMCTPMHLILPASPQHKTGALYLGSFSAILDPSLLASHHIQALVQVLDAPWLPSVDAHAAQGIKLESYRLDILDSSSADLRPHLETTVRWIDDHLRRGQNVLVHCQQGVSRSAAVVIAYLIYTHNMTYDSAFDLVKRKRACIKPNSGFVRCLQDWEKEWRLASQRPDPRRANTTPI</sequence>
<dbReference type="GO" id="GO:0033550">
    <property type="term" value="F:MAP kinase tyrosine phosphatase activity"/>
    <property type="evidence" value="ECO:0007669"/>
    <property type="project" value="TreeGrafter"/>
</dbReference>
<dbReference type="PROSITE" id="PS00383">
    <property type="entry name" value="TYR_PHOSPHATASE_1"/>
    <property type="match status" value="1"/>
</dbReference>
<reference evidence="7" key="1">
    <citation type="submission" date="2014-01" db="EMBL/GenBank/DDBJ databases">
        <title>The genome of the white-rot fungus Pycnoporus cinnabarinus: a basidiomycete model with a versatile arsenal for lignocellulosic biomass breakdown.</title>
        <authorList>
            <person name="Levasseur A."/>
            <person name="Lomascolo A."/>
            <person name="Ruiz-Duenas F.J."/>
            <person name="Uzan E."/>
            <person name="Piumi F."/>
            <person name="Kues U."/>
            <person name="Ram A.F.J."/>
            <person name="Murat C."/>
            <person name="Haon M."/>
            <person name="Benoit I."/>
            <person name="Arfi Y."/>
            <person name="Chevret D."/>
            <person name="Drula E."/>
            <person name="Kwon M.J."/>
            <person name="Gouret P."/>
            <person name="Lesage-Meessen L."/>
            <person name="Lombard V."/>
            <person name="Mariette J."/>
            <person name="Noirot C."/>
            <person name="Park J."/>
            <person name="Patyshakuliyeva A."/>
            <person name="Wieneger R.A.B."/>
            <person name="Wosten H.A.B."/>
            <person name="Martin F."/>
            <person name="Coutinho P.M."/>
            <person name="de Vries R."/>
            <person name="Martinez A.T."/>
            <person name="Klopp C."/>
            <person name="Pontarotti P."/>
            <person name="Henrissat B."/>
            <person name="Record E."/>
        </authorList>
    </citation>
    <scope>NUCLEOTIDE SEQUENCE [LARGE SCALE GENOMIC DNA]</scope>
    <source>
        <strain evidence="7">BRFM137</strain>
    </source>
</reference>
<dbReference type="CDD" id="cd14498">
    <property type="entry name" value="DSP"/>
    <property type="match status" value="1"/>
</dbReference>
<dbReference type="InterPro" id="IPR020422">
    <property type="entry name" value="TYR_PHOSPHATASE_DUAL_dom"/>
</dbReference>
<organism evidence="7 8">
    <name type="scientific">Pycnoporus cinnabarinus</name>
    <name type="common">Cinnabar-red polypore</name>
    <name type="synonym">Trametes cinnabarina</name>
    <dbReference type="NCBI Taxonomy" id="5643"/>
    <lineage>
        <taxon>Eukaryota</taxon>
        <taxon>Fungi</taxon>
        <taxon>Dikarya</taxon>
        <taxon>Basidiomycota</taxon>
        <taxon>Agaricomycotina</taxon>
        <taxon>Agaricomycetes</taxon>
        <taxon>Polyporales</taxon>
        <taxon>Polyporaceae</taxon>
        <taxon>Trametes</taxon>
    </lineage>
</organism>
<dbReference type="Gene3D" id="3.90.190.10">
    <property type="entry name" value="Protein tyrosine phosphatase superfamily"/>
    <property type="match status" value="1"/>
</dbReference>
<dbReference type="Proteomes" id="UP000029665">
    <property type="component" value="Unassembled WGS sequence"/>
</dbReference>
<accession>A0A060SDP9</accession>
<dbReference type="AlphaFoldDB" id="A0A060SDP9"/>
<dbReference type="EMBL" id="CCBP010000111">
    <property type="protein sequence ID" value="CDO72301.1"/>
    <property type="molecule type" value="Genomic_DNA"/>
</dbReference>
<keyword evidence="4" id="KW-0904">Protein phosphatase</keyword>
<keyword evidence="3" id="KW-0378">Hydrolase</keyword>
<evidence type="ECO:0000256" key="2">
    <source>
        <dbReference type="ARBA" id="ARBA00013064"/>
    </source>
</evidence>
<dbReference type="InterPro" id="IPR000340">
    <property type="entry name" value="Dual-sp_phosphatase_cat-dom"/>
</dbReference>
<keyword evidence="8" id="KW-1185">Reference proteome</keyword>
<gene>
    <name evidence="7" type="ORF">BN946_scf184970.g153</name>
</gene>
<dbReference type="InterPro" id="IPR000387">
    <property type="entry name" value="Tyr_Pase_dom"/>
</dbReference>
<dbReference type="EC" id="3.1.3.48" evidence="2"/>
<evidence type="ECO:0000259" key="5">
    <source>
        <dbReference type="PROSITE" id="PS50054"/>
    </source>
</evidence>
<proteinExistence type="inferred from homology"/>